<keyword evidence="1" id="KW-0808">Transferase</keyword>
<protein>
    <recommendedName>
        <fullName evidence="9">Integrase catalytic domain-containing protein</fullName>
    </recommendedName>
</protein>
<dbReference type="GO" id="GO:0003964">
    <property type="term" value="F:RNA-directed DNA polymerase activity"/>
    <property type="evidence" value="ECO:0007669"/>
    <property type="project" value="UniProtKB-KW"/>
</dbReference>
<keyword evidence="3" id="KW-0540">Nuclease</keyword>
<evidence type="ECO:0000256" key="1">
    <source>
        <dbReference type="ARBA" id="ARBA00022679"/>
    </source>
</evidence>
<evidence type="ECO:0000256" key="4">
    <source>
        <dbReference type="ARBA" id="ARBA00022759"/>
    </source>
</evidence>
<dbReference type="SUPFAM" id="SSF56672">
    <property type="entry name" value="DNA/RNA polymerases"/>
    <property type="match status" value="1"/>
</dbReference>
<dbReference type="InterPro" id="IPR012337">
    <property type="entry name" value="RNaseH-like_sf"/>
</dbReference>
<dbReference type="GO" id="GO:0003723">
    <property type="term" value="F:RNA binding"/>
    <property type="evidence" value="ECO:0007669"/>
    <property type="project" value="UniProtKB-KW"/>
</dbReference>
<dbReference type="CDD" id="cd09274">
    <property type="entry name" value="RNase_HI_RT_Ty3"/>
    <property type="match status" value="1"/>
</dbReference>
<dbReference type="STRING" id="47428.A0A284RNW2"/>
<dbReference type="Gene3D" id="3.30.420.10">
    <property type="entry name" value="Ribonuclease H-like superfamily/Ribonuclease H"/>
    <property type="match status" value="1"/>
</dbReference>
<dbReference type="Proteomes" id="UP000219338">
    <property type="component" value="Unassembled WGS sequence"/>
</dbReference>
<dbReference type="PROSITE" id="PS50994">
    <property type="entry name" value="INTEGRASE"/>
    <property type="match status" value="1"/>
</dbReference>
<dbReference type="Pfam" id="PF17917">
    <property type="entry name" value="RT_RNaseH"/>
    <property type="match status" value="1"/>
</dbReference>
<sequence length="511" mass="58542">MTIKNRYPLPLISELIDKLQGAKYFTKLDVHWGYNNKLWENKLFLKAEKCKFEVLETEYLGVIISEGQIRMDPVKLAGITEWLTPTKKKELQSFLGFTNFYRKFIKNYSKVVRPLTQLTGNAEWVWGTAQNQAFQQLKKQMAEDVILAIPNGTGRFRVEADATFMSKALTATERNYEIYDKELLAIMLTLSEWRHYLMGALEDVKIWTDHQNLQYFCKPQKLNRRQARWVTDDTPSTCSHLDFANFLLSLAVTEHITELAEYHFILKHKPGTANVKADLLSRCSNHDQGEDDNGDITVLSPTHFRAMIMPTVTKTSTQARLALLHPNAIPTEPWTHISVDMVTGLPDSNGHDALLVIVDRFSKAIILVPCNVELSAEGWARILRDQFVSAFMKELYRMLDITQNVSTAFHPQTDGQTERVNQEVEKYLRIFVNYHQNDWSDWLPLVEFAHNNRAHSATGRSPFMILYGRNPHVVPDSPRTPNSKTPAASDFSKAMQKIHKETEAALEQAAG</sequence>
<gene>
    <name evidence="10" type="ORF">ARMOST_13848</name>
</gene>
<evidence type="ECO:0000256" key="7">
    <source>
        <dbReference type="ARBA" id="ARBA00022918"/>
    </source>
</evidence>
<dbReference type="OrthoDB" id="3341476at2759"/>
<evidence type="ECO:0000256" key="5">
    <source>
        <dbReference type="ARBA" id="ARBA00022801"/>
    </source>
</evidence>
<dbReference type="SUPFAM" id="SSF53098">
    <property type="entry name" value="Ribonuclease H-like"/>
    <property type="match status" value="1"/>
</dbReference>
<keyword evidence="2" id="KW-0548">Nucleotidyltransferase</keyword>
<evidence type="ECO:0000259" key="9">
    <source>
        <dbReference type="PROSITE" id="PS50994"/>
    </source>
</evidence>
<dbReference type="FunFam" id="3.30.70.270:FF:000020">
    <property type="entry name" value="Transposon Tf2-6 polyprotein-like Protein"/>
    <property type="match status" value="1"/>
</dbReference>
<dbReference type="InterPro" id="IPR036397">
    <property type="entry name" value="RNaseH_sf"/>
</dbReference>
<dbReference type="InterPro" id="IPR043128">
    <property type="entry name" value="Rev_trsase/Diguanyl_cyclase"/>
</dbReference>
<dbReference type="GO" id="GO:0004519">
    <property type="term" value="F:endonuclease activity"/>
    <property type="evidence" value="ECO:0007669"/>
    <property type="project" value="UniProtKB-KW"/>
</dbReference>
<dbReference type="PANTHER" id="PTHR37984">
    <property type="entry name" value="PROTEIN CBG26694"/>
    <property type="match status" value="1"/>
</dbReference>
<evidence type="ECO:0000313" key="10">
    <source>
        <dbReference type="EMBL" id="SJL10462.1"/>
    </source>
</evidence>
<accession>A0A284RNW2</accession>
<organism evidence="10 11">
    <name type="scientific">Armillaria ostoyae</name>
    <name type="common">Armillaria root rot fungus</name>
    <dbReference type="NCBI Taxonomy" id="47428"/>
    <lineage>
        <taxon>Eukaryota</taxon>
        <taxon>Fungi</taxon>
        <taxon>Dikarya</taxon>
        <taxon>Basidiomycota</taxon>
        <taxon>Agaricomycotina</taxon>
        <taxon>Agaricomycetes</taxon>
        <taxon>Agaricomycetidae</taxon>
        <taxon>Agaricales</taxon>
        <taxon>Marasmiineae</taxon>
        <taxon>Physalacriaceae</taxon>
        <taxon>Armillaria</taxon>
    </lineage>
</organism>
<name>A0A284RNW2_ARMOS</name>
<dbReference type="GO" id="GO:0016787">
    <property type="term" value="F:hydrolase activity"/>
    <property type="evidence" value="ECO:0007669"/>
    <property type="project" value="UniProtKB-KW"/>
</dbReference>
<keyword evidence="5" id="KW-0378">Hydrolase</keyword>
<dbReference type="PANTHER" id="PTHR37984:SF5">
    <property type="entry name" value="PROTEIN NYNRIN-LIKE"/>
    <property type="match status" value="1"/>
</dbReference>
<proteinExistence type="predicted"/>
<reference evidence="11" key="1">
    <citation type="journal article" date="2017" name="Nat. Ecol. Evol.">
        <title>Genome expansion and lineage-specific genetic innovations in the forest pathogenic fungi Armillaria.</title>
        <authorList>
            <person name="Sipos G."/>
            <person name="Prasanna A.N."/>
            <person name="Walter M.C."/>
            <person name="O'Connor E."/>
            <person name="Balint B."/>
            <person name="Krizsan K."/>
            <person name="Kiss B."/>
            <person name="Hess J."/>
            <person name="Varga T."/>
            <person name="Slot J."/>
            <person name="Riley R."/>
            <person name="Boka B."/>
            <person name="Rigling D."/>
            <person name="Barry K."/>
            <person name="Lee J."/>
            <person name="Mihaltcheva S."/>
            <person name="LaButti K."/>
            <person name="Lipzen A."/>
            <person name="Waldron R."/>
            <person name="Moloney N.M."/>
            <person name="Sperisen C."/>
            <person name="Kredics L."/>
            <person name="Vagvoelgyi C."/>
            <person name="Patrignani A."/>
            <person name="Fitzpatrick D."/>
            <person name="Nagy I."/>
            <person name="Doyle S."/>
            <person name="Anderson J.B."/>
            <person name="Grigoriev I.V."/>
            <person name="Gueldener U."/>
            <person name="Muensterkoetter M."/>
            <person name="Nagy L.G."/>
        </authorList>
    </citation>
    <scope>NUCLEOTIDE SEQUENCE [LARGE SCALE GENOMIC DNA]</scope>
    <source>
        <strain evidence="11">C18/9</strain>
    </source>
</reference>
<dbReference type="AlphaFoldDB" id="A0A284RNW2"/>
<keyword evidence="4" id="KW-0255">Endonuclease</keyword>
<evidence type="ECO:0000256" key="3">
    <source>
        <dbReference type="ARBA" id="ARBA00022722"/>
    </source>
</evidence>
<feature type="region of interest" description="Disordered" evidence="8">
    <location>
        <begin position="474"/>
        <end position="494"/>
    </location>
</feature>
<dbReference type="GO" id="GO:0005634">
    <property type="term" value="C:nucleus"/>
    <property type="evidence" value="ECO:0007669"/>
    <property type="project" value="UniProtKB-ARBA"/>
</dbReference>
<evidence type="ECO:0000256" key="6">
    <source>
        <dbReference type="ARBA" id="ARBA00022884"/>
    </source>
</evidence>
<evidence type="ECO:0000256" key="2">
    <source>
        <dbReference type="ARBA" id="ARBA00022695"/>
    </source>
</evidence>
<dbReference type="Gene3D" id="3.30.70.270">
    <property type="match status" value="2"/>
</dbReference>
<dbReference type="InterPro" id="IPR043502">
    <property type="entry name" value="DNA/RNA_pol_sf"/>
</dbReference>
<dbReference type="InterPro" id="IPR041373">
    <property type="entry name" value="RT_RNaseH"/>
</dbReference>
<dbReference type="OMA" id="SHELIFL"/>
<keyword evidence="11" id="KW-1185">Reference proteome</keyword>
<dbReference type="InterPro" id="IPR001584">
    <property type="entry name" value="Integrase_cat-core"/>
</dbReference>
<evidence type="ECO:0000256" key="8">
    <source>
        <dbReference type="SAM" id="MobiDB-lite"/>
    </source>
</evidence>
<feature type="domain" description="Integrase catalytic" evidence="9">
    <location>
        <begin position="266"/>
        <end position="470"/>
    </location>
</feature>
<keyword evidence="7" id="KW-0695">RNA-directed DNA polymerase</keyword>
<dbReference type="EMBL" id="FUEG01000012">
    <property type="protein sequence ID" value="SJL10462.1"/>
    <property type="molecule type" value="Genomic_DNA"/>
</dbReference>
<dbReference type="InterPro" id="IPR050951">
    <property type="entry name" value="Retrovirus_Pol_polyprotein"/>
</dbReference>
<evidence type="ECO:0000313" key="11">
    <source>
        <dbReference type="Proteomes" id="UP000219338"/>
    </source>
</evidence>
<dbReference type="GO" id="GO:0015074">
    <property type="term" value="P:DNA integration"/>
    <property type="evidence" value="ECO:0007669"/>
    <property type="project" value="InterPro"/>
</dbReference>
<keyword evidence="6" id="KW-0694">RNA-binding</keyword>